<accession>A0AAU7KK06</accession>
<keyword evidence="2" id="KW-0560">Oxidoreductase</keyword>
<evidence type="ECO:0000313" key="4">
    <source>
        <dbReference type="EMBL" id="XBO71498.1"/>
    </source>
</evidence>
<dbReference type="AlphaFoldDB" id="A0AAU7KK06"/>
<evidence type="ECO:0000256" key="2">
    <source>
        <dbReference type="ARBA" id="ARBA00023002"/>
    </source>
</evidence>
<evidence type="ECO:0000259" key="3">
    <source>
        <dbReference type="Pfam" id="PF02525"/>
    </source>
</evidence>
<dbReference type="PANTHER" id="PTHR10204">
    <property type="entry name" value="NAD P H OXIDOREDUCTASE-RELATED"/>
    <property type="match status" value="1"/>
</dbReference>
<name>A0AAU7KK06_9GAMM</name>
<dbReference type="EMBL" id="CP098827">
    <property type="protein sequence ID" value="XBO71498.1"/>
    <property type="molecule type" value="Genomic_DNA"/>
</dbReference>
<dbReference type="GO" id="GO:0005829">
    <property type="term" value="C:cytosol"/>
    <property type="evidence" value="ECO:0007669"/>
    <property type="project" value="TreeGrafter"/>
</dbReference>
<gene>
    <name evidence="4" type="ORF">NFG58_01915</name>
</gene>
<protein>
    <submittedName>
        <fullName evidence="4">NAD(P)H-dependent oxidoreductase</fullName>
    </submittedName>
</protein>
<dbReference type="Pfam" id="PF02525">
    <property type="entry name" value="Flavodoxin_2"/>
    <property type="match status" value="1"/>
</dbReference>
<sequence length="248" mass="28211">MNVLIVHCHPEPQSLNGALTVITADTLISQGHRVVISDLYAEGFDAIEHPRHYRNRQDSQVFNALTEQRHAFEGGQLPDDVAREIQRLEQAELVIFQFPLWWHGPPAMLKGWFDRVMVYGGMYSGSRRYDHGRLKGKRAICAVTTGSPAEAFEPAGRAGDIVRLMYPFHCSLYYLGLEVLPPQLAFGIQGGGLAYQEETAFRRHLESTKADWRARLKGLEGESTIPFSGWDDWDEQGRLGLRHPLRWR</sequence>
<dbReference type="SUPFAM" id="SSF52218">
    <property type="entry name" value="Flavoproteins"/>
    <property type="match status" value="1"/>
</dbReference>
<dbReference type="GO" id="GO:0003955">
    <property type="term" value="F:NAD(P)H dehydrogenase (quinone) activity"/>
    <property type="evidence" value="ECO:0007669"/>
    <property type="project" value="TreeGrafter"/>
</dbReference>
<evidence type="ECO:0000256" key="1">
    <source>
        <dbReference type="ARBA" id="ARBA00006252"/>
    </source>
</evidence>
<dbReference type="Gene3D" id="3.40.50.360">
    <property type="match status" value="1"/>
</dbReference>
<comment type="similarity">
    <text evidence="1">Belongs to the NAD(P)H dehydrogenase (quinone) family.</text>
</comment>
<organism evidence="4">
    <name type="scientific">Halomonas sp. RT37</name>
    <dbReference type="NCBI Taxonomy" id="2950872"/>
    <lineage>
        <taxon>Bacteria</taxon>
        <taxon>Pseudomonadati</taxon>
        <taxon>Pseudomonadota</taxon>
        <taxon>Gammaproteobacteria</taxon>
        <taxon>Oceanospirillales</taxon>
        <taxon>Halomonadaceae</taxon>
        <taxon>Halomonas</taxon>
    </lineage>
</organism>
<dbReference type="PANTHER" id="PTHR10204:SF34">
    <property type="entry name" value="NAD(P)H DEHYDROGENASE [QUINONE] 1 ISOFORM 1"/>
    <property type="match status" value="1"/>
</dbReference>
<dbReference type="InterPro" id="IPR029039">
    <property type="entry name" value="Flavoprotein-like_sf"/>
</dbReference>
<reference evidence="4" key="1">
    <citation type="submission" date="2022-06" db="EMBL/GenBank/DDBJ databases">
        <title>A novel DMS-producing enzyme.</title>
        <authorList>
            <person name="Zhang Y."/>
        </authorList>
    </citation>
    <scope>NUCLEOTIDE SEQUENCE</scope>
    <source>
        <strain evidence="4">RT37</strain>
    </source>
</reference>
<feature type="domain" description="Flavodoxin-like fold" evidence="3">
    <location>
        <begin position="1"/>
        <end position="191"/>
    </location>
</feature>
<dbReference type="InterPro" id="IPR051545">
    <property type="entry name" value="NAD(P)H_dehydrogenase_qn"/>
</dbReference>
<proteinExistence type="inferred from homology"/>
<dbReference type="InterPro" id="IPR003680">
    <property type="entry name" value="Flavodoxin_fold"/>
</dbReference>
<dbReference type="RefSeq" id="WP_348827485.1">
    <property type="nucleotide sequence ID" value="NZ_CP098827.1"/>
</dbReference>